<sequence length="52" mass="6079">MQVHIPGQWNTKSVERTKGRPQDNSPECVIAHMQIEQERLLQQLQRQRGVQA</sequence>
<proteinExistence type="predicted"/>
<evidence type="ECO:0000313" key="2">
    <source>
        <dbReference type="EMBL" id="GAA5500370.1"/>
    </source>
</evidence>
<dbReference type="EMBL" id="BAABRN010000001">
    <property type="protein sequence ID" value="GAA5500370.1"/>
    <property type="molecule type" value="Genomic_DNA"/>
</dbReference>
<evidence type="ECO:0000313" key="3">
    <source>
        <dbReference type="Proteomes" id="UP001458946"/>
    </source>
</evidence>
<keyword evidence="3" id="KW-1185">Reference proteome</keyword>
<name>A0ABP9V508_9DEIO</name>
<accession>A0ABP9V508</accession>
<gene>
    <name evidence="2" type="ORF">Dxin01_00091</name>
</gene>
<dbReference type="Proteomes" id="UP001458946">
    <property type="component" value="Unassembled WGS sequence"/>
</dbReference>
<feature type="region of interest" description="Disordered" evidence="1">
    <location>
        <begin position="1"/>
        <end position="26"/>
    </location>
</feature>
<dbReference type="RefSeq" id="WP_353540356.1">
    <property type="nucleotide sequence ID" value="NZ_BAABRN010000001.1"/>
</dbReference>
<reference evidence="2 3" key="1">
    <citation type="submission" date="2024-02" db="EMBL/GenBank/DDBJ databases">
        <title>Deinococcus xinjiangensis NBRC 107630.</title>
        <authorList>
            <person name="Ichikawa N."/>
            <person name="Katano-Makiyama Y."/>
            <person name="Hidaka K."/>
        </authorList>
    </citation>
    <scope>NUCLEOTIDE SEQUENCE [LARGE SCALE GENOMIC DNA]</scope>
    <source>
        <strain evidence="2 3">NBRC 107630</strain>
    </source>
</reference>
<evidence type="ECO:0000256" key="1">
    <source>
        <dbReference type="SAM" id="MobiDB-lite"/>
    </source>
</evidence>
<protein>
    <submittedName>
        <fullName evidence="2">Uncharacterized protein</fullName>
    </submittedName>
</protein>
<comment type="caution">
    <text evidence="2">The sequence shown here is derived from an EMBL/GenBank/DDBJ whole genome shotgun (WGS) entry which is preliminary data.</text>
</comment>
<organism evidence="2 3">
    <name type="scientific">Deinococcus xinjiangensis</name>
    <dbReference type="NCBI Taxonomy" id="457454"/>
    <lineage>
        <taxon>Bacteria</taxon>
        <taxon>Thermotogati</taxon>
        <taxon>Deinococcota</taxon>
        <taxon>Deinococci</taxon>
        <taxon>Deinococcales</taxon>
        <taxon>Deinococcaceae</taxon>
        <taxon>Deinococcus</taxon>
    </lineage>
</organism>